<gene>
    <name evidence="4" type="primary">LOC100373982</name>
</gene>
<evidence type="ECO:0000313" key="3">
    <source>
        <dbReference type="Proteomes" id="UP000694865"/>
    </source>
</evidence>
<dbReference type="Proteomes" id="UP000694865">
    <property type="component" value="Unplaced"/>
</dbReference>
<feature type="compositionally biased region" description="Low complexity" evidence="2">
    <location>
        <begin position="21"/>
        <end position="35"/>
    </location>
</feature>
<sequence>MTDMWNANEKTRYARLSGADSLGAHSAGSSQSQASTVIAAERGRKSSGMSSSQDKERTLTTKGRPCKEHVFLTDVADVRQMEQGLLQMLNDFHSGRLQAFGKECSFGHMDNVRDLQEKLSRLHFDLDNQQQTHGLGSDEAKEAANEHMEQLLLNLEQLSSAIQSLHPNEGNPSGSAAH</sequence>
<dbReference type="RefSeq" id="XP_006821516.1">
    <property type="nucleotide sequence ID" value="XM_006821453.1"/>
</dbReference>
<feature type="compositionally biased region" description="Basic and acidic residues" evidence="2">
    <location>
        <begin position="53"/>
        <end position="63"/>
    </location>
</feature>
<feature type="region of interest" description="Disordered" evidence="2">
    <location>
        <begin position="21"/>
        <end position="63"/>
    </location>
</feature>
<organism evidence="3 4">
    <name type="scientific">Saccoglossus kowalevskii</name>
    <name type="common">Acorn worm</name>
    <dbReference type="NCBI Taxonomy" id="10224"/>
    <lineage>
        <taxon>Eukaryota</taxon>
        <taxon>Metazoa</taxon>
        <taxon>Hemichordata</taxon>
        <taxon>Enteropneusta</taxon>
        <taxon>Harrimaniidae</taxon>
        <taxon>Saccoglossus</taxon>
    </lineage>
</organism>
<accession>A0ABM0MNC5</accession>
<dbReference type="GeneID" id="100373982"/>
<dbReference type="Pfam" id="PF13270">
    <property type="entry name" value="CCDC28"/>
    <property type="match status" value="1"/>
</dbReference>
<evidence type="ECO:0000313" key="4">
    <source>
        <dbReference type="RefSeq" id="XP_006821516.1"/>
    </source>
</evidence>
<keyword evidence="3" id="KW-1185">Reference proteome</keyword>
<proteinExistence type="predicted"/>
<feature type="coiled-coil region" evidence="1">
    <location>
        <begin position="112"/>
        <end position="161"/>
    </location>
</feature>
<dbReference type="PANTHER" id="PTHR13400:SF4">
    <property type="entry name" value="COILED-COIL DOMAIN-CONTAINING PROTEIN 28A-LIKE PROTEIN"/>
    <property type="match status" value="1"/>
</dbReference>
<evidence type="ECO:0000256" key="2">
    <source>
        <dbReference type="SAM" id="MobiDB-lite"/>
    </source>
</evidence>
<dbReference type="PANTHER" id="PTHR13400">
    <property type="entry name" value="CHEMOKINE C-C MOTIF RECEPTOR 1"/>
    <property type="match status" value="1"/>
</dbReference>
<keyword evidence="1" id="KW-0175">Coiled coil</keyword>
<reference evidence="4" key="1">
    <citation type="submission" date="2025-08" db="UniProtKB">
        <authorList>
            <consortium name="RefSeq"/>
        </authorList>
    </citation>
    <scope>IDENTIFICATION</scope>
    <source>
        <tissue evidence="4">Testes</tissue>
    </source>
</reference>
<dbReference type="InterPro" id="IPR025271">
    <property type="entry name" value="CCDC28"/>
</dbReference>
<protein>
    <submittedName>
        <fullName evidence="4">Coiled-coil domain-containing protein 28B-like isoform X2</fullName>
    </submittedName>
</protein>
<name>A0ABM0MNC5_SACKO</name>
<evidence type="ECO:0000256" key="1">
    <source>
        <dbReference type="SAM" id="Coils"/>
    </source>
</evidence>